<dbReference type="EMBL" id="CM055105">
    <property type="protein sequence ID" value="KAJ7530466.1"/>
    <property type="molecule type" value="Genomic_DNA"/>
</dbReference>
<proteinExistence type="predicted"/>
<protein>
    <submittedName>
        <fullName evidence="1">Uncharacterized protein</fullName>
    </submittedName>
</protein>
<keyword evidence="2" id="KW-1185">Reference proteome</keyword>
<sequence length="106" mass="12008">MALESLSTSPAYRRPHTPSSARTSKRLETSARDDPDLSWRSLIQRHQFLLFMLFLLTLLCAVYLYFAVTLGTADLCPGLEGAQMALCRFSKSKHSKILHRRIGILL</sequence>
<gene>
    <name evidence="1" type="ORF">O6H91_14G004400</name>
</gene>
<evidence type="ECO:0000313" key="1">
    <source>
        <dbReference type="EMBL" id="KAJ7530466.1"/>
    </source>
</evidence>
<dbReference type="Proteomes" id="UP001162992">
    <property type="component" value="Chromosome 14"/>
</dbReference>
<organism evidence="1 2">
    <name type="scientific">Diphasiastrum complanatum</name>
    <name type="common">Issler's clubmoss</name>
    <name type="synonym">Lycopodium complanatum</name>
    <dbReference type="NCBI Taxonomy" id="34168"/>
    <lineage>
        <taxon>Eukaryota</taxon>
        <taxon>Viridiplantae</taxon>
        <taxon>Streptophyta</taxon>
        <taxon>Embryophyta</taxon>
        <taxon>Tracheophyta</taxon>
        <taxon>Lycopodiopsida</taxon>
        <taxon>Lycopodiales</taxon>
        <taxon>Lycopodiaceae</taxon>
        <taxon>Lycopodioideae</taxon>
        <taxon>Diphasiastrum</taxon>
    </lineage>
</organism>
<accession>A0ACC2BL27</accession>
<name>A0ACC2BL27_DIPCM</name>
<reference evidence="2" key="1">
    <citation type="journal article" date="2024" name="Proc. Natl. Acad. Sci. U.S.A.">
        <title>Extraordinary preservation of gene collinearity over three hundred million years revealed in homosporous lycophytes.</title>
        <authorList>
            <person name="Li C."/>
            <person name="Wickell D."/>
            <person name="Kuo L.Y."/>
            <person name="Chen X."/>
            <person name="Nie B."/>
            <person name="Liao X."/>
            <person name="Peng D."/>
            <person name="Ji J."/>
            <person name="Jenkins J."/>
            <person name="Williams M."/>
            <person name="Shu S."/>
            <person name="Plott C."/>
            <person name="Barry K."/>
            <person name="Rajasekar S."/>
            <person name="Grimwood J."/>
            <person name="Han X."/>
            <person name="Sun S."/>
            <person name="Hou Z."/>
            <person name="He W."/>
            <person name="Dai G."/>
            <person name="Sun C."/>
            <person name="Schmutz J."/>
            <person name="Leebens-Mack J.H."/>
            <person name="Li F.W."/>
            <person name="Wang L."/>
        </authorList>
    </citation>
    <scope>NUCLEOTIDE SEQUENCE [LARGE SCALE GENOMIC DNA]</scope>
    <source>
        <strain evidence="2">cv. PW_Plant_1</strain>
    </source>
</reference>
<evidence type="ECO:0000313" key="2">
    <source>
        <dbReference type="Proteomes" id="UP001162992"/>
    </source>
</evidence>
<comment type="caution">
    <text evidence="1">The sequence shown here is derived from an EMBL/GenBank/DDBJ whole genome shotgun (WGS) entry which is preliminary data.</text>
</comment>